<dbReference type="AlphaFoldDB" id="I3XZM5"/>
<gene>
    <name evidence="4" type="ordered locus">Sulba_2123</name>
</gene>
<keyword evidence="4" id="KW-0489">Methyltransferase</keyword>
<evidence type="ECO:0000313" key="4">
    <source>
        <dbReference type="EMBL" id="AFL69399.1"/>
    </source>
</evidence>
<dbReference type="eggNOG" id="COG2243">
    <property type="taxonomic scope" value="Bacteria"/>
</dbReference>
<evidence type="ECO:0000259" key="3">
    <source>
        <dbReference type="Pfam" id="PF00590"/>
    </source>
</evidence>
<keyword evidence="5" id="KW-1185">Reference proteome</keyword>
<dbReference type="Proteomes" id="UP000006176">
    <property type="component" value="Chromosome"/>
</dbReference>
<name>I3XZM5_SULBS</name>
<dbReference type="PATRIC" id="fig|760154.4.peg.2120"/>
<dbReference type="InterPro" id="IPR014777">
    <property type="entry name" value="4pyrrole_Mease_sub1"/>
</dbReference>
<evidence type="ECO:0000256" key="1">
    <source>
        <dbReference type="ARBA" id="ARBA00004953"/>
    </source>
</evidence>
<comment type="pathway">
    <text evidence="1">Cofactor biosynthesis; adenosylcobalamin biosynthesis.</text>
</comment>
<dbReference type="STRING" id="760154.Sulba_2123"/>
<dbReference type="GO" id="GO:0032259">
    <property type="term" value="P:methylation"/>
    <property type="evidence" value="ECO:0007669"/>
    <property type="project" value="UniProtKB-KW"/>
</dbReference>
<dbReference type="InterPro" id="IPR000878">
    <property type="entry name" value="4pyrrol_Mease"/>
</dbReference>
<dbReference type="Pfam" id="PF00590">
    <property type="entry name" value="TP_methylase"/>
    <property type="match status" value="1"/>
</dbReference>
<dbReference type="SUPFAM" id="SSF53790">
    <property type="entry name" value="Tetrapyrrole methylase"/>
    <property type="match status" value="1"/>
</dbReference>
<dbReference type="GO" id="GO:0030788">
    <property type="term" value="F:precorrin-2 C20-methyltransferase activity"/>
    <property type="evidence" value="ECO:0007669"/>
    <property type="project" value="InterPro"/>
</dbReference>
<reference evidence="4 5" key="1">
    <citation type="submission" date="2012-06" db="EMBL/GenBank/DDBJ databases">
        <title>Complete sequence of Sulfurospirillum barnesii SES-3.</title>
        <authorList>
            <consortium name="US DOE Joint Genome Institute"/>
            <person name="Lucas S."/>
            <person name="Han J."/>
            <person name="Lapidus A."/>
            <person name="Cheng J.-F."/>
            <person name="Goodwin L."/>
            <person name="Pitluck S."/>
            <person name="Peters L."/>
            <person name="Ovchinnikova G."/>
            <person name="Lu M."/>
            <person name="Detter J.C."/>
            <person name="Han C."/>
            <person name="Tapia R."/>
            <person name="Land M."/>
            <person name="Hauser L."/>
            <person name="Kyrpides N."/>
            <person name="Ivanova N."/>
            <person name="Pagani I."/>
            <person name="Stolz J."/>
            <person name="Arkin A."/>
            <person name="Dehal P."/>
            <person name="Oremland R."/>
            <person name="Saltikov C."/>
            <person name="Basu P."/>
            <person name="Hollibaugh J."/>
            <person name="Newman D."/>
            <person name="Stolyar S."/>
            <person name="Hazen T."/>
            <person name="Woyke T."/>
        </authorList>
    </citation>
    <scope>NUCLEOTIDE SEQUENCE [LARGE SCALE GENOMIC DNA]</scope>
    <source>
        <strain evidence="5">ATCC 700032 / DSM 10660 / SES-3</strain>
    </source>
</reference>
<dbReference type="CDD" id="cd11645">
    <property type="entry name" value="Precorrin_2_C20_MT"/>
    <property type="match status" value="1"/>
</dbReference>
<dbReference type="GO" id="GO:0009236">
    <property type="term" value="P:cobalamin biosynthetic process"/>
    <property type="evidence" value="ECO:0007669"/>
    <property type="project" value="UniProtKB-KW"/>
</dbReference>
<proteinExistence type="predicted"/>
<dbReference type="Gene3D" id="3.40.1010.10">
    <property type="entry name" value="Cobalt-precorrin-4 Transmethylase, Domain 1"/>
    <property type="match status" value="1"/>
</dbReference>
<dbReference type="HOGENOM" id="CLU_076014_2_0_7"/>
<evidence type="ECO:0000256" key="2">
    <source>
        <dbReference type="ARBA" id="ARBA00022573"/>
    </source>
</evidence>
<accession>I3XZM5</accession>
<sequence>MDTKLYMVSLGPADPELITLKALRALQNAHAICVPTKSPELHFETSITHGILQALFKEFGFEKPLIPLFSPMKFQHKDWEAQVKILNDAIKTYGTICYVTLGDAGVYSTVYYLLDILKKEHPSLYEHCVVIPGVTSFSQASAKIKKPLCLGNSRFELVPLLDKDVSSTKVYMRPKTGTCTKAIEAQGELFTFENLNLPSEQIFKGKKECIEHYMTLLIDFNTHEHSS</sequence>
<dbReference type="PANTHER" id="PTHR43467:SF2">
    <property type="entry name" value="COBALT-PRECORRIN-2 C(20)-METHYLTRANSFERASE"/>
    <property type="match status" value="1"/>
</dbReference>
<organism evidence="4 5">
    <name type="scientific">Sulfurospirillum barnesii (strain ATCC 700032 / DSM 10660 / SES-3)</name>
    <dbReference type="NCBI Taxonomy" id="760154"/>
    <lineage>
        <taxon>Bacteria</taxon>
        <taxon>Pseudomonadati</taxon>
        <taxon>Campylobacterota</taxon>
        <taxon>Epsilonproteobacteria</taxon>
        <taxon>Campylobacterales</taxon>
        <taxon>Sulfurospirillaceae</taxon>
        <taxon>Sulfurospirillum</taxon>
    </lineage>
</organism>
<evidence type="ECO:0000313" key="5">
    <source>
        <dbReference type="Proteomes" id="UP000006176"/>
    </source>
</evidence>
<dbReference type="InterPro" id="IPR012382">
    <property type="entry name" value="CobI/CbiL"/>
</dbReference>
<keyword evidence="4" id="KW-0808">Transferase</keyword>
<dbReference type="InterPro" id="IPR035996">
    <property type="entry name" value="4pyrrol_Methylase_sf"/>
</dbReference>
<feature type="domain" description="Tetrapyrrole methylase" evidence="3">
    <location>
        <begin position="4"/>
        <end position="158"/>
    </location>
</feature>
<dbReference type="KEGG" id="sba:Sulba_2123"/>
<dbReference type="PANTHER" id="PTHR43467">
    <property type="entry name" value="COBALT-PRECORRIN-2 C(20)-METHYLTRANSFERASE"/>
    <property type="match status" value="1"/>
</dbReference>
<dbReference type="EMBL" id="CP003333">
    <property type="protein sequence ID" value="AFL69399.1"/>
    <property type="molecule type" value="Genomic_DNA"/>
</dbReference>
<keyword evidence="2" id="KW-0169">Cobalamin biosynthesis</keyword>
<protein>
    <submittedName>
        <fullName evidence="4">Precorrin-2 methylase</fullName>
    </submittedName>
</protein>
<dbReference type="RefSeq" id="WP_014770264.1">
    <property type="nucleotide sequence ID" value="NC_018002.1"/>
</dbReference>